<dbReference type="PROSITE" id="PS50110">
    <property type="entry name" value="RESPONSE_REGULATORY"/>
    <property type="match status" value="1"/>
</dbReference>
<evidence type="ECO:0000256" key="1">
    <source>
        <dbReference type="ARBA" id="ARBA00022553"/>
    </source>
</evidence>
<accession>A0A7Z7LD73</accession>
<dbReference type="SUPFAM" id="SSF46894">
    <property type="entry name" value="C-terminal effector domain of the bipartite response regulators"/>
    <property type="match status" value="1"/>
</dbReference>
<evidence type="ECO:0000313" key="10">
    <source>
        <dbReference type="EMBL" id="SSC11887.1"/>
    </source>
</evidence>
<dbReference type="RefSeq" id="WP_169698321.1">
    <property type="nucleotide sequence ID" value="NZ_LS974202.1"/>
</dbReference>
<feature type="modified residue" description="4-aspartylphosphate" evidence="6">
    <location>
        <position position="53"/>
    </location>
</feature>
<dbReference type="InterPro" id="IPR011006">
    <property type="entry name" value="CheY-like_superfamily"/>
</dbReference>
<dbReference type="InterPro" id="IPR001867">
    <property type="entry name" value="OmpR/PhoB-type_DNA-bd"/>
</dbReference>
<keyword evidence="1 6" id="KW-0597">Phosphoprotein</keyword>
<evidence type="ECO:0000313" key="11">
    <source>
        <dbReference type="Proteomes" id="UP000250796"/>
    </source>
</evidence>
<dbReference type="FunFam" id="3.40.50.2300:FF:000001">
    <property type="entry name" value="DNA-binding response regulator PhoB"/>
    <property type="match status" value="1"/>
</dbReference>
<evidence type="ECO:0000259" key="9">
    <source>
        <dbReference type="PROSITE" id="PS51755"/>
    </source>
</evidence>
<protein>
    <submittedName>
        <fullName evidence="10">Alkaline phosphatase synthesis transcriptional regulatory protein PhoP</fullName>
    </submittedName>
</protein>
<dbReference type="GO" id="GO:0000976">
    <property type="term" value="F:transcription cis-regulatory region binding"/>
    <property type="evidence" value="ECO:0007669"/>
    <property type="project" value="TreeGrafter"/>
</dbReference>
<feature type="domain" description="Response regulatory" evidence="8">
    <location>
        <begin position="3"/>
        <end position="117"/>
    </location>
</feature>
<keyword evidence="3" id="KW-0805">Transcription regulation</keyword>
<evidence type="ECO:0000256" key="6">
    <source>
        <dbReference type="PROSITE-ProRule" id="PRU00169"/>
    </source>
</evidence>
<evidence type="ECO:0000256" key="2">
    <source>
        <dbReference type="ARBA" id="ARBA00023012"/>
    </source>
</evidence>
<dbReference type="Pfam" id="PF00486">
    <property type="entry name" value="Trans_reg_C"/>
    <property type="match status" value="1"/>
</dbReference>
<evidence type="ECO:0000256" key="4">
    <source>
        <dbReference type="ARBA" id="ARBA00023125"/>
    </source>
</evidence>
<evidence type="ECO:0000256" key="5">
    <source>
        <dbReference type="ARBA" id="ARBA00023163"/>
    </source>
</evidence>
<organism evidence="10 11">
    <name type="scientific">Mesotoga infera</name>
    <dbReference type="NCBI Taxonomy" id="1236046"/>
    <lineage>
        <taxon>Bacteria</taxon>
        <taxon>Thermotogati</taxon>
        <taxon>Thermotogota</taxon>
        <taxon>Thermotogae</taxon>
        <taxon>Kosmotogales</taxon>
        <taxon>Kosmotogaceae</taxon>
        <taxon>Mesotoga</taxon>
    </lineage>
</organism>
<dbReference type="Gene3D" id="1.10.10.10">
    <property type="entry name" value="Winged helix-like DNA-binding domain superfamily/Winged helix DNA-binding domain"/>
    <property type="match status" value="1"/>
</dbReference>
<dbReference type="GO" id="GO:0000156">
    <property type="term" value="F:phosphorelay response regulator activity"/>
    <property type="evidence" value="ECO:0007669"/>
    <property type="project" value="TreeGrafter"/>
</dbReference>
<dbReference type="EMBL" id="LS974202">
    <property type="protein sequence ID" value="SSC11887.1"/>
    <property type="molecule type" value="Genomic_DNA"/>
</dbReference>
<evidence type="ECO:0000256" key="3">
    <source>
        <dbReference type="ARBA" id="ARBA00023015"/>
    </source>
</evidence>
<keyword evidence="5" id="KW-0804">Transcription</keyword>
<dbReference type="CDD" id="cd00383">
    <property type="entry name" value="trans_reg_C"/>
    <property type="match status" value="1"/>
</dbReference>
<feature type="DNA-binding region" description="OmpR/PhoB-type" evidence="7">
    <location>
        <begin position="124"/>
        <end position="220"/>
    </location>
</feature>
<dbReference type="Pfam" id="PF00072">
    <property type="entry name" value="Response_reg"/>
    <property type="match status" value="1"/>
</dbReference>
<dbReference type="GO" id="GO:0032993">
    <property type="term" value="C:protein-DNA complex"/>
    <property type="evidence" value="ECO:0007669"/>
    <property type="project" value="TreeGrafter"/>
</dbReference>
<dbReference type="GO" id="GO:0005829">
    <property type="term" value="C:cytosol"/>
    <property type="evidence" value="ECO:0007669"/>
    <property type="project" value="TreeGrafter"/>
</dbReference>
<dbReference type="KEGG" id="minf:MESINF_0438"/>
<keyword evidence="4 7" id="KW-0238">DNA-binding</keyword>
<keyword evidence="11" id="KW-1185">Reference proteome</keyword>
<dbReference type="PANTHER" id="PTHR48111:SF73">
    <property type="entry name" value="ALKALINE PHOSPHATASE SYNTHESIS TRANSCRIPTIONAL REGULATORY PROTEIN PHOP"/>
    <property type="match status" value="1"/>
</dbReference>
<dbReference type="InterPro" id="IPR016032">
    <property type="entry name" value="Sig_transdc_resp-reg_C-effctor"/>
</dbReference>
<dbReference type="SMART" id="SM00862">
    <property type="entry name" value="Trans_reg_C"/>
    <property type="match status" value="1"/>
</dbReference>
<dbReference type="Proteomes" id="UP000250796">
    <property type="component" value="Chromosome MESINF"/>
</dbReference>
<dbReference type="InterPro" id="IPR039420">
    <property type="entry name" value="WalR-like"/>
</dbReference>
<dbReference type="Gene3D" id="6.10.250.690">
    <property type="match status" value="1"/>
</dbReference>
<dbReference type="PANTHER" id="PTHR48111">
    <property type="entry name" value="REGULATOR OF RPOS"/>
    <property type="match status" value="1"/>
</dbReference>
<evidence type="ECO:0000259" key="8">
    <source>
        <dbReference type="PROSITE" id="PS50110"/>
    </source>
</evidence>
<keyword evidence="2" id="KW-0902">Two-component regulatory system</keyword>
<dbReference type="SMART" id="SM00448">
    <property type="entry name" value="REC"/>
    <property type="match status" value="1"/>
</dbReference>
<dbReference type="InterPro" id="IPR036388">
    <property type="entry name" value="WH-like_DNA-bd_sf"/>
</dbReference>
<name>A0A7Z7LD73_9BACT</name>
<gene>
    <name evidence="10" type="primary">phoP</name>
    <name evidence="10" type="ORF">MESINF_0438</name>
</gene>
<dbReference type="AlphaFoldDB" id="A0A7Z7LD73"/>
<reference evidence="10 11" key="1">
    <citation type="submission" date="2017-01" db="EMBL/GenBank/DDBJ databases">
        <authorList>
            <person name="Erauso G."/>
        </authorList>
    </citation>
    <scope>NUCLEOTIDE SEQUENCE [LARGE SCALE GENOMIC DNA]</scope>
    <source>
        <strain evidence="10">MESINF1</strain>
    </source>
</reference>
<dbReference type="InterPro" id="IPR001789">
    <property type="entry name" value="Sig_transdc_resp-reg_receiver"/>
</dbReference>
<dbReference type="PROSITE" id="PS51755">
    <property type="entry name" value="OMPR_PHOB"/>
    <property type="match status" value="1"/>
</dbReference>
<dbReference type="GO" id="GO:0006355">
    <property type="term" value="P:regulation of DNA-templated transcription"/>
    <property type="evidence" value="ECO:0007669"/>
    <property type="project" value="InterPro"/>
</dbReference>
<proteinExistence type="predicted"/>
<evidence type="ECO:0000256" key="7">
    <source>
        <dbReference type="PROSITE-ProRule" id="PRU01091"/>
    </source>
</evidence>
<feature type="domain" description="OmpR/PhoB-type" evidence="9">
    <location>
        <begin position="124"/>
        <end position="220"/>
    </location>
</feature>
<dbReference type="CDD" id="cd17574">
    <property type="entry name" value="REC_OmpR"/>
    <property type="match status" value="1"/>
</dbReference>
<dbReference type="SUPFAM" id="SSF52172">
    <property type="entry name" value="CheY-like"/>
    <property type="match status" value="1"/>
</dbReference>
<sequence>MLKILFADDERNMRILVSDFLEMEGYKVLLAVDGEEALQKFYENPDLSLIILDIMMPRMSGIEVLEEIRERCHIPVIMLTAKSAETDELEGFQCGADEYISKPFSPRILVARVNTLLRRSYPMQKETKIGVLHVKPSSMEVYVNDRRIVLSRTEFNLLSCFVANSGITLTRDQLLDSVWGYDYQGTDRTVDTHINRLRSKLQEASEYIETIRGYGYRFGVRQ</sequence>
<dbReference type="Gene3D" id="3.40.50.2300">
    <property type="match status" value="1"/>
</dbReference>